<feature type="chain" id="PRO_5045749089" description="Putative auto-transporter adhesin head GIN domain-containing protein" evidence="1">
    <location>
        <begin position="29"/>
        <end position="204"/>
    </location>
</feature>
<proteinExistence type="predicted"/>
<organism evidence="3 4">
    <name type="scientific">Mucilaginibacter dorajii</name>
    <dbReference type="NCBI Taxonomy" id="692994"/>
    <lineage>
        <taxon>Bacteria</taxon>
        <taxon>Pseudomonadati</taxon>
        <taxon>Bacteroidota</taxon>
        <taxon>Sphingobacteriia</taxon>
        <taxon>Sphingobacteriales</taxon>
        <taxon>Sphingobacteriaceae</taxon>
        <taxon>Mucilaginibacter</taxon>
    </lineage>
</organism>
<dbReference type="Pfam" id="PF10988">
    <property type="entry name" value="DUF2807"/>
    <property type="match status" value="1"/>
</dbReference>
<comment type="caution">
    <text evidence="3">The sequence shown here is derived from an EMBL/GenBank/DDBJ whole genome shotgun (WGS) entry which is preliminary data.</text>
</comment>
<keyword evidence="1" id="KW-0732">Signal</keyword>
<evidence type="ECO:0000256" key="1">
    <source>
        <dbReference type="SAM" id="SignalP"/>
    </source>
</evidence>
<dbReference type="EMBL" id="BAAAZC010000025">
    <property type="protein sequence ID" value="GAA3980869.1"/>
    <property type="molecule type" value="Genomic_DNA"/>
</dbReference>
<gene>
    <name evidence="3" type="ORF">GCM10022210_35220</name>
</gene>
<dbReference type="Proteomes" id="UP001500742">
    <property type="component" value="Unassembled WGS sequence"/>
</dbReference>
<feature type="signal peptide" evidence="1">
    <location>
        <begin position="1"/>
        <end position="28"/>
    </location>
</feature>
<name>A0ABP7QDT9_9SPHI</name>
<accession>A0ABP7QDT9</accession>
<sequence>MLNIMKSKLFTIAASLLLVAGISNSTLASTINTNNAATVLTDVSNINKIEIRGNVELYVSAGTTDQVKVYNKYYAESALVQSSKGVLRIASYTKEKLVVWVTANDLRNISAYDNAEVKSFGSLSAIELEVNLHNNATANLNLDTYQARVNVSDRSKIELSGTTEVYSLTHNAQSSVNNNKFVAATYTDKLNTNAKIQANELAGI</sequence>
<dbReference type="InterPro" id="IPR021255">
    <property type="entry name" value="DUF2807"/>
</dbReference>
<protein>
    <recommendedName>
        <fullName evidence="2">Putative auto-transporter adhesin head GIN domain-containing protein</fullName>
    </recommendedName>
</protein>
<evidence type="ECO:0000259" key="2">
    <source>
        <dbReference type="Pfam" id="PF10988"/>
    </source>
</evidence>
<keyword evidence="4" id="KW-1185">Reference proteome</keyword>
<evidence type="ECO:0000313" key="4">
    <source>
        <dbReference type="Proteomes" id="UP001500742"/>
    </source>
</evidence>
<reference evidence="4" key="1">
    <citation type="journal article" date="2019" name="Int. J. Syst. Evol. Microbiol.">
        <title>The Global Catalogue of Microorganisms (GCM) 10K type strain sequencing project: providing services to taxonomists for standard genome sequencing and annotation.</title>
        <authorList>
            <consortium name="The Broad Institute Genomics Platform"/>
            <consortium name="The Broad Institute Genome Sequencing Center for Infectious Disease"/>
            <person name="Wu L."/>
            <person name="Ma J."/>
        </authorList>
    </citation>
    <scope>NUCLEOTIDE SEQUENCE [LARGE SCALE GENOMIC DNA]</scope>
    <source>
        <strain evidence="4">JCM 16601</strain>
    </source>
</reference>
<feature type="domain" description="Putative auto-transporter adhesin head GIN" evidence="2">
    <location>
        <begin position="47"/>
        <end position="199"/>
    </location>
</feature>
<evidence type="ECO:0000313" key="3">
    <source>
        <dbReference type="EMBL" id="GAA3980869.1"/>
    </source>
</evidence>
<dbReference type="Gene3D" id="2.160.20.120">
    <property type="match status" value="1"/>
</dbReference>